<dbReference type="RefSeq" id="WP_072815001.1">
    <property type="nucleotide sequence ID" value="NZ_JAHWLX010000025.1"/>
</dbReference>
<dbReference type="PANTHER" id="PTHR34136:SF1">
    <property type="entry name" value="UDP-N-ACETYL-D-MANNOSAMINURONIC ACID TRANSFERASE"/>
    <property type="match status" value="1"/>
</dbReference>
<comment type="caution">
    <text evidence="3">The sequence shown here is derived from an EMBL/GenBank/DDBJ whole genome shotgun (WGS) entry which is preliminary data.</text>
</comment>
<proteinExistence type="predicted"/>
<dbReference type="EMBL" id="WBMO01000001">
    <property type="protein sequence ID" value="MDV2474251.1"/>
    <property type="molecule type" value="Genomic_DNA"/>
</dbReference>
<evidence type="ECO:0000313" key="3">
    <source>
        <dbReference type="EMBL" id="MDV2474251.1"/>
    </source>
</evidence>
<evidence type="ECO:0000256" key="1">
    <source>
        <dbReference type="ARBA" id="ARBA00022676"/>
    </source>
</evidence>
<dbReference type="CDD" id="cd06533">
    <property type="entry name" value="Glyco_transf_WecG_TagA"/>
    <property type="match status" value="1"/>
</dbReference>
<keyword evidence="1" id="KW-0328">Glycosyltransferase</keyword>
<sequence>MIDSPQVRIDPLGITLHPMNAAEVVNLIESANGASEPLWIANYNLHALYLYLTEPRFREAYRKAGIFLVDGWPILQLARIASGRRLDGDRRVGSSDWLDVLLRSGERRTVVSIGASPESARLAAERVGEDWPDVVWMGFDGFRLEPQSAMAAGLTWREAVRKADVVLVGRGMPTQEYWIAENIGGDEFAGKVVANVGGCIDYLSGAQDLAPRWTGRFGVEWLYRLMRSPRRLAFRYLVEPALLMVVAAKWIATGEGRRVAGAEEKRS</sequence>
<dbReference type="NCBIfam" id="TIGR00696">
    <property type="entry name" value="wecG_tagA_cpsF"/>
    <property type="match status" value="1"/>
</dbReference>
<accession>A0ABU3WJU4</accession>
<name>A0ABU3WJU4_9NOCA</name>
<evidence type="ECO:0000313" key="4">
    <source>
        <dbReference type="Proteomes" id="UP001275440"/>
    </source>
</evidence>
<dbReference type="PANTHER" id="PTHR34136">
    <property type="match status" value="1"/>
</dbReference>
<dbReference type="InterPro" id="IPR004629">
    <property type="entry name" value="WecG_TagA_CpsF"/>
</dbReference>
<dbReference type="Proteomes" id="UP001275440">
    <property type="component" value="Unassembled WGS sequence"/>
</dbReference>
<keyword evidence="2" id="KW-0808">Transferase</keyword>
<dbReference type="Pfam" id="PF03808">
    <property type="entry name" value="Glyco_tran_WecG"/>
    <property type="match status" value="1"/>
</dbReference>
<keyword evidence="4" id="KW-1185">Reference proteome</keyword>
<protein>
    <submittedName>
        <fullName evidence="3">WecB/TagA/CpsF family glycosyltransferase</fullName>
    </submittedName>
</protein>
<evidence type="ECO:0000256" key="2">
    <source>
        <dbReference type="ARBA" id="ARBA00022679"/>
    </source>
</evidence>
<organism evidence="3 4">
    <name type="scientific">Rhodococcus zopfii</name>
    <dbReference type="NCBI Taxonomy" id="43772"/>
    <lineage>
        <taxon>Bacteria</taxon>
        <taxon>Bacillati</taxon>
        <taxon>Actinomycetota</taxon>
        <taxon>Actinomycetes</taxon>
        <taxon>Mycobacteriales</taxon>
        <taxon>Nocardiaceae</taxon>
        <taxon>Rhodococcus</taxon>
    </lineage>
</organism>
<reference evidence="3 4" key="1">
    <citation type="submission" date="2019-10" db="EMBL/GenBank/DDBJ databases">
        <title>Draft Genome Assembly of Rhodococcus zopfii DSM44189.</title>
        <authorList>
            <person name="Sutton J.M."/>
            <person name="Akob D.M."/>
            <person name="Bushman T.J."/>
        </authorList>
    </citation>
    <scope>NUCLEOTIDE SEQUENCE [LARGE SCALE GENOMIC DNA]</scope>
    <source>
        <strain evidence="3 4">DSM 44189</strain>
    </source>
</reference>
<gene>
    <name evidence="3" type="ORF">F8M49_00425</name>
</gene>